<keyword evidence="1" id="KW-1133">Transmembrane helix</keyword>
<dbReference type="EMBL" id="CP046622">
    <property type="protein sequence ID" value="QGW82220.1"/>
    <property type="molecule type" value="Genomic_DNA"/>
</dbReference>
<proteinExistence type="predicted"/>
<dbReference type="AlphaFoldDB" id="A0A6I6H5R8"/>
<sequence>MSKSIKQKKTQGANWPFLAILICLVAGLLVDQQAWIVVTSATLVPVLFLWLIYAYTYKDEGSVRLSYIWGLLGFAMLVFGIYADPKYINPGVGSVIINISGTLISLSVIGVILQLKDTKEYFASTLSDLIMKESYVEKLNRTQLEKLQKTVLERYFENSNDFNRENSFYRFFSTNLQNYIGSPYREHYRNTLSITALEDEAAPLAGGRICLITDDLTYQLRSMGDDLQKDIRWQASKDEIRQLQSFSVHIGSKKLFEWPSEQNQDNTSDLIEHNFAQNPEDGISLVIQLERLSQSDATVRKEYADGAIVKISAKYLATNYKSITAKLLFPTKGFSLSVFHPSDIRCKVESYGFNMETHACEHTNTPQGFTLNYSDWMLPYSGVYVAIEEADLVGQKAPSTVDGEDLDASVVIAVTESEQSSEGFNEEGKLLHG</sequence>
<organism evidence="2 3">
    <name type="scientific">Variovorax paradoxus</name>
    <dbReference type="NCBI Taxonomy" id="34073"/>
    <lineage>
        <taxon>Bacteria</taxon>
        <taxon>Pseudomonadati</taxon>
        <taxon>Pseudomonadota</taxon>
        <taxon>Betaproteobacteria</taxon>
        <taxon>Burkholderiales</taxon>
        <taxon>Comamonadaceae</taxon>
        <taxon>Variovorax</taxon>
    </lineage>
</organism>
<feature type="transmembrane region" description="Helical" evidence="1">
    <location>
        <begin position="65"/>
        <end position="83"/>
    </location>
</feature>
<evidence type="ECO:0000256" key="1">
    <source>
        <dbReference type="SAM" id="Phobius"/>
    </source>
</evidence>
<protein>
    <submittedName>
        <fullName evidence="2">Uncharacterized protein</fullName>
    </submittedName>
</protein>
<name>A0A6I6H5R8_VARPD</name>
<accession>A0A6I6H5R8</accession>
<dbReference type="RefSeq" id="WP_157613584.1">
    <property type="nucleotide sequence ID" value="NZ_CP046622.1"/>
</dbReference>
<gene>
    <name evidence="2" type="ORF">GOQ09_11780</name>
</gene>
<evidence type="ECO:0000313" key="2">
    <source>
        <dbReference type="EMBL" id="QGW82220.1"/>
    </source>
</evidence>
<feature type="transmembrane region" description="Helical" evidence="1">
    <location>
        <begin position="35"/>
        <end position="53"/>
    </location>
</feature>
<dbReference type="Proteomes" id="UP000425817">
    <property type="component" value="Chromosome"/>
</dbReference>
<feature type="transmembrane region" description="Helical" evidence="1">
    <location>
        <begin position="12"/>
        <end position="29"/>
    </location>
</feature>
<keyword evidence="1" id="KW-0812">Transmembrane</keyword>
<evidence type="ECO:0000313" key="3">
    <source>
        <dbReference type="Proteomes" id="UP000425817"/>
    </source>
</evidence>
<feature type="transmembrane region" description="Helical" evidence="1">
    <location>
        <begin position="95"/>
        <end position="115"/>
    </location>
</feature>
<reference evidence="2 3" key="1">
    <citation type="submission" date="2019-12" db="EMBL/GenBank/DDBJ databases">
        <title>Hybrid Genome Assemblies of two High G+C Isolates from Undergraduate Microbiology Courses.</title>
        <authorList>
            <person name="Ne Ville C.J."/>
            <person name="Enright D."/>
            <person name="Hernandez I."/>
            <person name="Dodsworth J."/>
            <person name="Orwin P.M."/>
        </authorList>
    </citation>
    <scope>NUCLEOTIDE SEQUENCE [LARGE SCALE GENOMIC DNA]</scope>
    <source>
        <strain evidence="2 3">CSUSB</strain>
    </source>
</reference>
<keyword evidence="1" id="KW-0472">Membrane</keyword>